<evidence type="ECO:0000256" key="13">
    <source>
        <dbReference type="ARBA" id="ARBA00023268"/>
    </source>
</evidence>
<keyword evidence="11 18" id="KW-0413">Isomerase</keyword>
<evidence type="ECO:0000313" key="23">
    <source>
        <dbReference type="Proteomes" id="UP001236663"/>
    </source>
</evidence>
<feature type="binding site" evidence="18">
    <location>
        <begin position="123"/>
        <end position="129"/>
    </location>
    <ligand>
        <name>(6S)-NADPHX</name>
        <dbReference type="ChEBI" id="CHEBI:64076"/>
    </ligand>
</feature>
<dbReference type="NCBIfam" id="TIGR00197">
    <property type="entry name" value="yjeF_nterm"/>
    <property type="match status" value="1"/>
</dbReference>
<dbReference type="InterPro" id="IPR000631">
    <property type="entry name" value="CARKD"/>
</dbReference>
<keyword evidence="12 17" id="KW-0456">Lyase</keyword>
<accession>A0ABT8CG61</accession>
<reference evidence="23" key="1">
    <citation type="journal article" date="2019" name="Int. J. Syst. Evol. Microbiol.">
        <title>The Global Catalogue of Microorganisms (GCM) 10K type strain sequencing project: providing services to taxonomists for standard genome sequencing and annotation.</title>
        <authorList>
            <consortium name="The Broad Institute Genomics Platform"/>
            <consortium name="The Broad Institute Genome Sequencing Center for Infectious Disease"/>
            <person name="Wu L."/>
            <person name="Ma J."/>
        </authorList>
    </citation>
    <scope>NUCLEOTIDE SEQUENCE [LARGE SCALE GENOMIC DNA]</scope>
    <source>
        <strain evidence="23">CECT 7706</strain>
    </source>
</reference>
<evidence type="ECO:0000256" key="5">
    <source>
        <dbReference type="ARBA" id="ARBA00022723"/>
    </source>
</evidence>
<dbReference type="EC" id="5.1.99.6" evidence="19"/>
<dbReference type="InterPro" id="IPR004443">
    <property type="entry name" value="YjeF_N_dom"/>
</dbReference>
<dbReference type="InterPro" id="IPR017953">
    <property type="entry name" value="Carbohydrate_kinase_pred_CS"/>
</dbReference>
<comment type="similarity">
    <text evidence="3 19">In the N-terminal section; belongs to the NnrE/AIBP family.</text>
</comment>
<comment type="similarity">
    <text evidence="17">Belongs to the NnrD/CARKD family.</text>
</comment>
<feature type="binding site" evidence="17">
    <location>
        <position position="432"/>
    </location>
    <ligand>
        <name>AMP</name>
        <dbReference type="ChEBI" id="CHEBI:456215"/>
    </ligand>
</feature>
<comment type="similarity">
    <text evidence="18">Belongs to the NnrE/AIBP family.</text>
</comment>
<feature type="binding site" evidence="17">
    <location>
        <position position="367"/>
    </location>
    <ligand>
        <name>(6S)-NADPHX</name>
        <dbReference type="ChEBI" id="CHEBI:64076"/>
    </ligand>
</feature>
<keyword evidence="13" id="KW-0511">Multifunctional enzyme</keyword>
<comment type="similarity">
    <text evidence="4 19">In the C-terminal section; belongs to the NnrD/CARKD family.</text>
</comment>
<dbReference type="Gene3D" id="3.40.50.10260">
    <property type="entry name" value="YjeF N-terminal domain"/>
    <property type="match status" value="1"/>
</dbReference>
<evidence type="ECO:0000256" key="11">
    <source>
        <dbReference type="ARBA" id="ARBA00023235"/>
    </source>
</evidence>
<evidence type="ECO:0000256" key="14">
    <source>
        <dbReference type="ARBA" id="ARBA00025153"/>
    </source>
</evidence>
<dbReference type="InterPro" id="IPR029056">
    <property type="entry name" value="Ribokinase-like"/>
</dbReference>
<dbReference type="NCBIfam" id="TIGR00196">
    <property type="entry name" value="yjeF_cterm"/>
    <property type="match status" value="1"/>
</dbReference>
<feature type="binding site" evidence="17">
    <location>
        <position position="316"/>
    </location>
    <ligand>
        <name>(6S)-NADPHX</name>
        <dbReference type="ChEBI" id="CHEBI:64076"/>
    </ligand>
</feature>
<keyword evidence="7 17" id="KW-0067">ATP-binding</keyword>
<feature type="binding site" evidence="18">
    <location>
        <position position="119"/>
    </location>
    <ligand>
        <name>K(+)</name>
        <dbReference type="ChEBI" id="CHEBI:29103"/>
    </ligand>
</feature>
<gene>
    <name evidence="18" type="primary">nnrE</name>
    <name evidence="17" type="synonym">nnrD</name>
    <name evidence="22" type="ORF">QWZ15_22835</name>
</gene>
<feature type="domain" description="YjeF N-terminal" evidence="21">
    <location>
        <begin position="10"/>
        <end position="208"/>
    </location>
</feature>
<dbReference type="PROSITE" id="PS01050">
    <property type="entry name" value="YJEF_C_2"/>
    <property type="match status" value="1"/>
</dbReference>
<dbReference type="Pfam" id="PF03853">
    <property type="entry name" value="YjeF_N"/>
    <property type="match status" value="1"/>
</dbReference>
<comment type="function">
    <text evidence="17">Catalyzes the dehydration of the S-form of NAD(P)HX at the expense of ADP, which is converted to AMP. Together with NAD(P)HX epimerase, which catalyzes the epimerization of the S- and R-forms, the enzyme allows the repair of both epimers of NAD(P)HX, a damaged form of NAD(P)H that is a result of enzymatic or heat-dependent hydration.</text>
</comment>
<dbReference type="PANTHER" id="PTHR12592">
    <property type="entry name" value="ATP-DEPENDENT (S)-NAD(P)H-HYDRATE DEHYDRATASE FAMILY MEMBER"/>
    <property type="match status" value="1"/>
</dbReference>
<dbReference type="InterPro" id="IPR030677">
    <property type="entry name" value="Nnr"/>
</dbReference>
<comment type="catalytic activity">
    <reaction evidence="16 17 19">
        <text>(6S)-NADPHX + ADP = AMP + phosphate + NADPH + H(+)</text>
        <dbReference type="Rhea" id="RHEA:32235"/>
        <dbReference type="ChEBI" id="CHEBI:15378"/>
        <dbReference type="ChEBI" id="CHEBI:43474"/>
        <dbReference type="ChEBI" id="CHEBI:57783"/>
        <dbReference type="ChEBI" id="CHEBI:64076"/>
        <dbReference type="ChEBI" id="CHEBI:456215"/>
        <dbReference type="ChEBI" id="CHEBI:456216"/>
        <dbReference type="EC" id="4.2.1.136"/>
    </reaction>
</comment>
<protein>
    <recommendedName>
        <fullName evidence="19">Bifunctional NAD(P)H-hydrate repair enzyme</fullName>
    </recommendedName>
    <alternativeName>
        <fullName evidence="19">Nicotinamide nucleotide repair protein</fullName>
    </alternativeName>
    <domain>
        <recommendedName>
            <fullName evidence="19">ADP-dependent (S)-NAD(P)H-hydrate dehydratase</fullName>
            <ecNumber evidence="19">4.2.1.136</ecNumber>
        </recommendedName>
        <alternativeName>
            <fullName evidence="19">ADP-dependent NAD(P)HX dehydratase</fullName>
        </alternativeName>
    </domain>
    <domain>
        <recommendedName>
            <fullName evidence="19">NAD(P)H-hydrate epimerase</fullName>
            <ecNumber evidence="19">5.1.99.6</ecNumber>
        </recommendedName>
    </domain>
</protein>
<dbReference type="RefSeq" id="WP_163382855.1">
    <property type="nucleotide sequence ID" value="NZ_JAUFQS010000047.1"/>
</dbReference>
<dbReference type="SUPFAM" id="SSF53613">
    <property type="entry name" value="Ribokinase-like"/>
    <property type="match status" value="1"/>
</dbReference>
<feature type="binding site" evidence="17">
    <location>
        <begin position="403"/>
        <end position="407"/>
    </location>
    <ligand>
        <name>AMP</name>
        <dbReference type="ChEBI" id="CHEBI:456215"/>
    </ligand>
</feature>
<proteinExistence type="inferred from homology"/>
<organism evidence="22 23">
    <name type="scientific">Cyclobacterium jeungdonense</name>
    <dbReference type="NCBI Taxonomy" id="708087"/>
    <lineage>
        <taxon>Bacteria</taxon>
        <taxon>Pseudomonadati</taxon>
        <taxon>Bacteroidota</taxon>
        <taxon>Cytophagia</taxon>
        <taxon>Cytophagales</taxon>
        <taxon>Cyclobacteriaceae</taxon>
        <taxon>Cyclobacterium</taxon>
    </lineage>
</organism>
<sequence length="494" mass="53099">MQKILSGNQVKSLDQKYIEGEGIHSYQLMERAAMAFCDWFVTMVPEERSVSVYCGTGNNGGDGLAIARILSQRGYSVAVGHIGDPEKGSTDFQHNLRVLPEKLPVSTWKNVTESDVLIDAVFGVGINRPLEGDYLKLIQYLNEKPALKISVDMPSGLPSDGPLEGEVFRADYTVSFQFPKLSLLAPEHAAYAGKLIVRSIGIGRSYFDSFESNRFFFSGENLIRYHKKFLPSSHKGDFGRVVLAGGSYGKMGSIGLSTRAALRTGSGLVFCHIPACGVEIIQGSIPEAMVLPPGGEHEVGDRMDTEGIDAIGIGPGLGKGENAAKLVYQVLSHYAGPTVLDADAINILGDNPAWLNSLHANAVLTPHLKEFERLTGIAGKNHFHRMDLARDFARKYSCTLVLKGAFTLISFPDGQQVFNNSGSLHMATGGSGDVLTGILTSFLGQGYSMKNAVLCGVFHHGHAGELAGSCRGRGTLASDILEKIPDSLLHSGIE</sequence>
<comment type="cofactor">
    <cofactor evidence="18 19">
        <name>K(+)</name>
        <dbReference type="ChEBI" id="CHEBI:29103"/>
    </cofactor>
    <text evidence="18 19">Binds 1 potassium ion per subunit.</text>
</comment>
<keyword evidence="9 18" id="KW-0630">Potassium</keyword>
<comment type="function">
    <text evidence="18">Catalyzes the epimerization of the S- and R-forms of NAD(P)HX, a damaged form of NAD(P)H that is a result of enzymatic or heat-dependent hydration. This is a prerequisite for the S-specific NAD(P)H-hydrate dehydratase to allow the repair of both epimers of NAD(P)HX.</text>
</comment>
<evidence type="ECO:0000256" key="7">
    <source>
        <dbReference type="ARBA" id="ARBA00022840"/>
    </source>
</evidence>
<evidence type="ECO:0000256" key="2">
    <source>
        <dbReference type="ARBA" id="ARBA00000909"/>
    </source>
</evidence>
<feature type="binding site" evidence="18">
    <location>
        <begin position="58"/>
        <end position="62"/>
    </location>
    <ligand>
        <name>(6S)-NADPHX</name>
        <dbReference type="ChEBI" id="CHEBI:64076"/>
    </ligand>
</feature>
<evidence type="ECO:0000256" key="6">
    <source>
        <dbReference type="ARBA" id="ARBA00022741"/>
    </source>
</evidence>
<evidence type="ECO:0000256" key="10">
    <source>
        <dbReference type="ARBA" id="ARBA00023027"/>
    </source>
</evidence>
<comment type="function">
    <text evidence="14 19">Bifunctional enzyme that catalyzes the epimerization of the S- and R-forms of NAD(P)HX and the dehydration of the S-form of NAD(P)HX at the expense of ADP, which is converted to AMP. This allows the repair of both epimers of NAD(P)HX, a damaged form of NAD(P)H that is a result of enzymatic or heat-dependent hydration.</text>
</comment>
<dbReference type="PIRSF" id="PIRSF017184">
    <property type="entry name" value="Nnr"/>
    <property type="match status" value="1"/>
</dbReference>
<feature type="domain" description="YjeF C-terminal" evidence="20">
    <location>
        <begin position="218"/>
        <end position="491"/>
    </location>
</feature>
<dbReference type="Gene3D" id="3.40.1190.20">
    <property type="match status" value="1"/>
</dbReference>
<evidence type="ECO:0000256" key="8">
    <source>
        <dbReference type="ARBA" id="ARBA00022857"/>
    </source>
</evidence>
<evidence type="ECO:0000256" key="17">
    <source>
        <dbReference type="HAMAP-Rule" id="MF_01965"/>
    </source>
</evidence>
<dbReference type="Proteomes" id="UP001236663">
    <property type="component" value="Unassembled WGS sequence"/>
</dbReference>
<evidence type="ECO:0000256" key="18">
    <source>
        <dbReference type="HAMAP-Rule" id="MF_01966"/>
    </source>
</evidence>
<dbReference type="SUPFAM" id="SSF64153">
    <property type="entry name" value="YjeF N-terminal domain-like"/>
    <property type="match status" value="1"/>
</dbReference>
<dbReference type="PANTHER" id="PTHR12592:SF0">
    <property type="entry name" value="ATP-DEPENDENT (S)-NAD(P)H-HYDRATE DEHYDRATASE"/>
    <property type="match status" value="1"/>
</dbReference>
<evidence type="ECO:0000256" key="9">
    <source>
        <dbReference type="ARBA" id="ARBA00022958"/>
    </source>
</evidence>
<dbReference type="EC" id="4.2.1.136" evidence="19"/>
<dbReference type="PROSITE" id="PS51383">
    <property type="entry name" value="YJEF_C_3"/>
    <property type="match status" value="1"/>
</dbReference>
<keyword evidence="6 17" id="KW-0547">Nucleotide-binding</keyword>
<dbReference type="CDD" id="cd01171">
    <property type="entry name" value="YXKO-related"/>
    <property type="match status" value="1"/>
</dbReference>
<evidence type="ECO:0000256" key="1">
    <source>
        <dbReference type="ARBA" id="ARBA00000013"/>
    </source>
</evidence>
<keyword evidence="8 17" id="KW-0521">NADP</keyword>
<comment type="caution">
    <text evidence="17">Lacks conserved residue(s) required for the propagation of feature annotation.</text>
</comment>
<evidence type="ECO:0000313" key="22">
    <source>
        <dbReference type="EMBL" id="MDN3690675.1"/>
    </source>
</evidence>
<keyword evidence="5 18" id="KW-0479">Metal-binding</keyword>
<comment type="catalytic activity">
    <reaction evidence="15 17 19">
        <text>(6S)-NADHX + ADP = AMP + phosphate + NADH + H(+)</text>
        <dbReference type="Rhea" id="RHEA:32223"/>
        <dbReference type="ChEBI" id="CHEBI:15378"/>
        <dbReference type="ChEBI" id="CHEBI:43474"/>
        <dbReference type="ChEBI" id="CHEBI:57945"/>
        <dbReference type="ChEBI" id="CHEBI:64074"/>
        <dbReference type="ChEBI" id="CHEBI:456215"/>
        <dbReference type="ChEBI" id="CHEBI:456216"/>
        <dbReference type="EC" id="4.2.1.136"/>
    </reaction>
</comment>
<feature type="binding site" evidence="18">
    <location>
        <position position="152"/>
    </location>
    <ligand>
        <name>(6S)-NADPHX</name>
        <dbReference type="ChEBI" id="CHEBI:64076"/>
    </ligand>
</feature>
<feature type="binding site" evidence="17">
    <location>
        <position position="433"/>
    </location>
    <ligand>
        <name>(6S)-NADPHX</name>
        <dbReference type="ChEBI" id="CHEBI:64076"/>
    </ligand>
</feature>
<comment type="catalytic activity">
    <reaction evidence="1 18 19">
        <text>(6R)-NADHX = (6S)-NADHX</text>
        <dbReference type="Rhea" id="RHEA:32215"/>
        <dbReference type="ChEBI" id="CHEBI:64074"/>
        <dbReference type="ChEBI" id="CHEBI:64075"/>
        <dbReference type="EC" id="5.1.99.6"/>
    </reaction>
</comment>
<evidence type="ECO:0000259" key="21">
    <source>
        <dbReference type="PROSITE" id="PS51385"/>
    </source>
</evidence>
<dbReference type="Pfam" id="PF01256">
    <property type="entry name" value="Carb_kinase"/>
    <property type="match status" value="1"/>
</dbReference>
<evidence type="ECO:0000256" key="3">
    <source>
        <dbReference type="ARBA" id="ARBA00006001"/>
    </source>
</evidence>
<feature type="binding site" evidence="18">
    <location>
        <position position="155"/>
    </location>
    <ligand>
        <name>K(+)</name>
        <dbReference type="ChEBI" id="CHEBI:29103"/>
    </ligand>
</feature>
<keyword evidence="23" id="KW-1185">Reference proteome</keyword>
<comment type="catalytic activity">
    <reaction evidence="2 18 19">
        <text>(6R)-NADPHX = (6S)-NADPHX</text>
        <dbReference type="Rhea" id="RHEA:32227"/>
        <dbReference type="ChEBI" id="CHEBI:64076"/>
        <dbReference type="ChEBI" id="CHEBI:64077"/>
        <dbReference type="EC" id="5.1.99.6"/>
    </reaction>
</comment>
<evidence type="ECO:0000256" key="12">
    <source>
        <dbReference type="ARBA" id="ARBA00023239"/>
    </source>
</evidence>
<dbReference type="HAMAP" id="MF_01965">
    <property type="entry name" value="NADHX_dehydratase"/>
    <property type="match status" value="1"/>
</dbReference>
<comment type="subunit">
    <text evidence="17">Homotetramer.</text>
</comment>
<evidence type="ECO:0000256" key="19">
    <source>
        <dbReference type="PIRNR" id="PIRNR017184"/>
    </source>
</evidence>
<feature type="binding site" evidence="18">
    <location>
        <position position="134"/>
    </location>
    <ligand>
        <name>(6S)-NADPHX</name>
        <dbReference type="ChEBI" id="CHEBI:64076"/>
    </ligand>
</feature>
<comment type="cofactor">
    <cofactor evidence="17">
        <name>Mg(2+)</name>
        <dbReference type="ChEBI" id="CHEBI:18420"/>
    </cofactor>
</comment>
<dbReference type="PROSITE" id="PS51385">
    <property type="entry name" value="YJEF_N"/>
    <property type="match status" value="1"/>
</dbReference>
<name>A0ABT8CG61_9BACT</name>
<comment type="caution">
    <text evidence="22">The sequence shown here is derived from an EMBL/GenBank/DDBJ whole genome shotgun (WGS) entry which is preliminary data.</text>
</comment>
<keyword evidence="10 17" id="KW-0520">NAD</keyword>
<evidence type="ECO:0000256" key="15">
    <source>
        <dbReference type="ARBA" id="ARBA00048238"/>
    </source>
</evidence>
<evidence type="ECO:0000256" key="4">
    <source>
        <dbReference type="ARBA" id="ARBA00009524"/>
    </source>
</evidence>
<dbReference type="InterPro" id="IPR036652">
    <property type="entry name" value="YjeF_N_dom_sf"/>
</dbReference>
<dbReference type="EMBL" id="JAUFQS010000047">
    <property type="protein sequence ID" value="MDN3690675.1"/>
    <property type="molecule type" value="Genomic_DNA"/>
</dbReference>
<evidence type="ECO:0000259" key="20">
    <source>
        <dbReference type="PROSITE" id="PS51383"/>
    </source>
</evidence>
<evidence type="ECO:0000256" key="16">
    <source>
        <dbReference type="ARBA" id="ARBA00049209"/>
    </source>
</evidence>
<dbReference type="HAMAP" id="MF_01966">
    <property type="entry name" value="NADHX_epimerase"/>
    <property type="match status" value="1"/>
</dbReference>
<feature type="binding site" evidence="18">
    <location>
        <position position="59"/>
    </location>
    <ligand>
        <name>K(+)</name>
        <dbReference type="ChEBI" id="CHEBI:29103"/>
    </ligand>
</feature>